<feature type="compositionally biased region" description="Low complexity" evidence="1">
    <location>
        <begin position="433"/>
        <end position="446"/>
    </location>
</feature>
<comment type="caution">
    <text evidence="2">The sequence shown here is derived from an EMBL/GenBank/DDBJ whole genome shotgun (WGS) entry which is preliminary data.</text>
</comment>
<proteinExistence type="predicted"/>
<feature type="region of interest" description="Disordered" evidence="1">
    <location>
        <begin position="464"/>
        <end position="503"/>
    </location>
</feature>
<protein>
    <submittedName>
        <fullName evidence="2">Uncharacterized protein</fullName>
    </submittedName>
</protein>
<keyword evidence="3" id="KW-1185">Reference proteome</keyword>
<evidence type="ECO:0000313" key="2">
    <source>
        <dbReference type="EMBL" id="KAL1297366.1"/>
    </source>
</evidence>
<dbReference type="GeneID" id="95978606"/>
<name>A0ABR3P3V6_9PEZI</name>
<evidence type="ECO:0000313" key="3">
    <source>
        <dbReference type="Proteomes" id="UP001562354"/>
    </source>
</evidence>
<feature type="region of interest" description="Disordered" evidence="1">
    <location>
        <begin position="286"/>
        <end position="397"/>
    </location>
</feature>
<feature type="region of interest" description="Disordered" evidence="1">
    <location>
        <begin position="43"/>
        <end position="66"/>
    </location>
</feature>
<dbReference type="EMBL" id="JBFMKM010000016">
    <property type="protein sequence ID" value="KAL1297366.1"/>
    <property type="molecule type" value="Genomic_DNA"/>
</dbReference>
<feature type="region of interest" description="Disordered" evidence="1">
    <location>
        <begin position="209"/>
        <end position="233"/>
    </location>
</feature>
<organism evidence="2 3">
    <name type="scientific">Neodothiora populina</name>
    <dbReference type="NCBI Taxonomy" id="2781224"/>
    <lineage>
        <taxon>Eukaryota</taxon>
        <taxon>Fungi</taxon>
        <taxon>Dikarya</taxon>
        <taxon>Ascomycota</taxon>
        <taxon>Pezizomycotina</taxon>
        <taxon>Dothideomycetes</taxon>
        <taxon>Dothideomycetidae</taxon>
        <taxon>Dothideales</taxon>
        <taxon>Dothioraceae</taxon>
        <taxon>Neodothiora</taxon>
    </lineage>
</organism>
<feature type="compositionally biased region" description="Low complexity" evidence="1">
    <location>
        <begin position="217"/>
        <end position="228"/>
    </location>
</feature>
<sequence>MDTGGLAQMTFNGFSSNGLGVPGSGFASRNRNTNNSKRLSLALPPKVNSISEHQADPNPTPRTSRAHMLSGLRTQPKTPAAPASAPYDQNQYQYQTQDNQYGENGMYNAYMQGVPQTATGSGYSGAQYSGNNSRHSQMFTMPEQVLAPPTFYSGQDSDMDPSVMEQLQLTSYFLAERQRQLQQQLASITAAAQVQAQFQGLNLGQFQQGPMTPISPQNGYGQQQQKAQSPMEVPGQPGLFAVYNPMTGQYQYMVDSGSQQQTSLGYNNGNTADKSSDYSQRAPAFRAEISPPPSERPTPNTSRSITPPKKTPSPTSNLAHVEPLPPPSANAFRRGHKKASSLAINPMNGALSDGPKTAAVNGSARSVFPPTPMTGGFGPGAARAGEHPIRQPRNPPNLEELVAAPTAKHEGSKNFATRQRRAALTNLMRAGSVRRAVSGSSRSSPVSERELTFRADLDDSTYRKQSPIGFERHAQKGSNGSLEGLGAYGSAVQTPNSEKSQSDAFDMSNFVRQLPSPIQQGQERRRNMLGGLMSAAEKRRTIF</sequence>
<feature type="region of interest" description="Disordered" evidence="1">
    <location>
        <begin position="433"/>
        <end position="452"/>
    </location>
</feature>
<evidence type="ECO:0000256" key="1">
    <source>
        <dbReference type="SAM" id="MobiDB-lite"/>
    </source>
</evidence>
<dbReference type="Proteomes" id="UP001562354">
    <property type="component" value="Unassembled WGS sequence"/>
</dbReference>
<feature type="compositionally biased region" description="Low complexity" evidence="1">
    <location>
        <begin position="301"/>
        <end position="316"/>
    </location>
</feature>
<reference evidence="2 3" key="1">
    <citation type="submission" date="2024-07" db="EMBL/GenBank/DDBJ databases">
        <title>Draft sequence of the Neodothiora populina.</title>
        <authorList>
            <person name="Drown D.D."/>
            <person name="Schuette U.S."/>
            <person name="Buechlein A.B."/>
            <person name="Rusch D.R."/>
            <person name="Winton L.W."/>
            <person name="Adams G.A."/>
        </authorList>
    </citation>
    <scope>NUCLEOTIDE SEQUENCE [LARGE SCALE GENOMIC DNA]</scope>
    <source>
        <strain evidence="2 3">CPC 39397</strain>
    </source>
</reference>
<feature type="compositionally biased region" description="Polar residues" evidence="1">
    <location>
        <begin position="491"/>
        <end position="503"/>
    </location>
</feature>
<gene>
    <name evidence="2" type="ORF">AAFC00_004906</name>
</gene>
<accession>A0ABR3P3V6</accession>
<dbReference type="RefSeq" id="XP_069197048.1">
    <property type="nucleotide sequence ID" value="XM_069344618.1"/>
</dbReference>